<sequence length="984" mass="113408">MTNEITPKEWVLPNRIGYNEKVYKNFNPELYSTKIDKAKCKCEEDVCDLVEDAKISLFPQQRFIRDYIQFNSPYRGALLYHELGSGKSGASIAAAEGYINKKKIFVLSPASLAVNYENEILKISSIGLNLKKDWTQIKITKTDKTALEILKTKYFIDSSIIKKDGVVWIPIYNNDIPNSVILKRTADADDKLNITAMTSHIIKNRYTFISYNGLSPNLIKNLGPSPFDNAFIIIDEVHNFISRIVNGSKLARIIYGYLMEAKDAKLILLSGTPMINNPYEIATLINLIRGYMVVYELSYAKTSKTITTEEFIQNNKYNNVIDEFTINNEARKIFISLLPHNFKRNDKNEIIQQDWGFTLNKMIDNIISSLNSIKGIKINVKFNSINFSALPNSRDEFNKYFLDMADEDNPKVMNEDLFMRRILGTVSYYSISGSELFPSVLPTIKRELKMTDTQFKAYAEQRNYEIKQDLNKKKGQGLFSENTSVYRAFTRAVCNFSFPEDIKRVYPKDIKKFIRDNNDDEYATDDEEIYGGAPKDAIKKMKEELKKLKEISKKSKEDLKQLKEMVKKAKEDKKPAKELKVMAEKVKVLNAKSKEDAENVKELNTKIKELEGKKPKKDDDEDEEEEVVVNANVNANVADEYGNQMKIMMDKLIKSNALDLDNLKKNYSPKFAQILTDVEESPGSVLIYSSFRTLEGLGILSEVLNRQGYKQIQLKKVDNNYLFADSDIFDTKYDNKRYIIFDSDKEKTKLLMNLFNNDFRNITNEMKKALPPNPNQLYGNLAKIFCITQSGAEGISLKNVRRVLLVEPFWNNVRIEQVIGRAIRSCSHEALPKSDRNVQVFSYIMKLTPKQIQSDYTIERNDKGLSTDEHILMTAEKKKTIINKFLNMLKSASFDCVIHSKQNKPLANDFKCYSWALGVNYNDLAYTNNISDDYKIMKHKNMQVKKVNKGRVVMKKGKKFIELENKYYDYFSYINAGILVPENI</sequence>
<evidence type="ECO:0000313" key="4">
    <source>
        <dbReference type="EMBL" id="QHU29585.1"/>
    </source>
</evidence>
<protein>
    <recommendedName>
        <fullName evidence="3">Helicase ATP-binding domain-containing protein</fullName>
    </recommendedName>
</protein>
<feature type="coiled-coil region" evidence="2">
    <location>
        <begin position="538"/>
        <end position="620"/>
    </location>
</feature>
<dbReference type="SMART" id="SM00487">
    <property type="entry name" value="DEXDc"/>
    <property type="match status" value="1"/>
</dbReference>
<dbReference type="InterPro" id="IPR027417">
    <property type="entry name" value="P-loop_NTPase"/>
</dbReference>
<dbReference type="InterPro" id="IPR014001">
    <property type="entry name" value="Helicase_ATP-bd"/>
</dbReference>
<evidence type="ECO:0000256" key="2">
    <source>
        <dbReference type="SAM" id="Coils"/>
    </source>
</evidence>
<evidence type="ECO:0000259" key="3">
    <source>
        <dbReference type="PROSITE" id="PS51192"/>
    </source>
</evidence>
<dbReference type="Gene3D" id="3.40.50.300">
    <property type="entry name" value="P-loop containing nucleotide triphosphate hydrolases"/>
    <property type="match status" value="2"/>
</dbReference>
<keyword evidence="2" id="KW-0175">Coiled coil</keyword>
<dbReference type="PROSITE" id="PS00690">
    <property type="entry name" value="DEAH_ATP_HELICASE"/>
    <property type="match status" value="1"/>
</dbReference>
<dbReference type="GO" id="GO:0016787">
    <property type="term" value="F:hydrolase activity"/>
    <property type="evidence" value="ECO:0007669"/>
    <property type="project" value="UniProtKB-KW"/>
</dbReference>
<reference evidence="4" key="1">
    <citation type="journal article" date="2020" name="Nature">
        <title>Giant virus diversity and host interactions through global metagenomics.</title>
        <authorList>
            <person name="Schulz F."/>
            <person name="Roux S."/>
            <person name="Paez-Espino D."/>
            <person name="Jungbluth S."/>
            <person name="Walsh D.A."/>
            <person name="Denef V.J."/>
            <person name="McMahon K.D."/>
            <person name="Konstantinidis K.T."/>
            <person name="Eloe-Fadrosh E.A."/>
            <person name="Kyrpides N.C."/>
            <person name="Woyke T."/>
        </authorList>
    </citation>
    <scope>NUCLEOTIDE SEQUENCE</scope>
    <source>
        <strain evidence="4">GVMAG-M-3300027804-48</strain>
    </source>
</reference>
<feature type="domain" description="Helicase ATP-binding" evidence="3">
    <location>
        <begin position="68"/>
        <end position="291"/>
    </location>
</feature>
<proteinExistence type="predicted"/>
<dbReference type="EMBL" id="MN740490">
    <property type="protein sequence ID" value="QHU29585.1"/>
    <property type="molecule type" value="Genomic_DNA"/>
</dbReference>
<keyword evidence="1" id="KW-0378">Hydrolase</keyword>
<dbReference type="SUPFAM" id="SSF52540">
    <property type="entry name" value="P-loop containing nucleoside triphosphate hydrolases"/>
    <property type="match status" value="2"/>
</dbReference>
<dbReference type="PROSITE" id="PS51192">
    <property type="entry name" value="HELICASE_ATP_BIND_1"/>
    <property type="match status" value="1"/>
</dbReference>
<dbReference type="AlphaFoldDB" id="A0A6C0LHW0"/>
<name>A0A6C0LHW0_9ZZZZ</name>
<accession>A0A6C0LHW0</accession>
<evidence type="ECO:0000256" key="1">
    <source>
        <dbReference type="ARBA" id="ARBA00022801"/>
    </source>
</evidence>
<dbReference type="InterPro" id="IPR002464">
    <property type="entry name" value="DNA/RNA_helicase_DEAH_CS"/>
</dbReference>
<organism evidence="4">
    <name type="scientific">viral metagenome</name>
    <dbReference type="NCBI Taxonomy" id="1070528"/>
    <lineage>
        <taxon>unclassified sequences</taxon>
        <taxon>metagenomes</taxon>
        <taxon>organismal metagenomes</taxon>
    </lineage>
</organism>